<dbReference type="InterPro" id="IPR044839">
    <property type="entry name" value="NDR1-like"/>
</dbReference>
<reference evidence="3" key="1">
    <citation type="submission" date="2022-04" db="EMBL/GenBank/DDBJ databases">
        <title>A functionally conserved STORR gene fusion in Papaver species that diverged 16.8 million years ago.</title>
        <authorList>
            <person name="Catania T."/>
        </authorList>
    </citation>
    <scope>NUCLEOTIDE SEQUENCE</scope>
    <source>
        <strain evidence="3">S-188037</strain>
    </source>
</reference>
<comment type="caution">
    <text evidence="3">The sequence shown here is derived from an EMBL/GenBank/DDBJ whole genome shotgun (WGS) entry which is preliminary data.</text>
</comment>
<dbReference type="GO" id="GO:0005886">
    <property type="term" value="C:plasma membrane"/>
    <property type="evidence" value="ECO:0007669"/>
    <property type="project" value="TreeGrafter"/>
</dbReference>
<sequence length="184" mass="20511">MDYTIENISIKGINLTSADNLLLSPEFDINISYANPNKNMGFYYYEKDSHITISYSTAILCSSGNVLPSFYQPKNNVTVLETASKCSGVKVTTTIRDSLLRDQRKSKIRLSIDISIPIRSDTEAVETTASSILKVYCDVKVDKLAMDSKIVSEKCVLINKPWASTNYQNKGLEVSDNKLARASY</sequence>
<keyword evidence="2" id="KW-0472">Membrane</keyword>
<evidence type="ECO:0000256" key="1">
    <source>
        <dbReference type="ARBA" id="ARBA00004370"/>
    </source>
</evidence>
<dbReference type="Proteomes" id="UP001202328">
    <property type="component" value="Unassembled WGS sequence"/>
</dbReference>
<dbReference type="GO" id="GO:0098542">
    <property type="term" value="P:defense response to other organism"/>
    <property type="evidence" value="ECO:0007669"/>
    <property type="project" value="InterPro"/>
</dbReference>
<dbReference type="PANTHER" id="PTHR31234">
    <property type="entry name" value="LATE EMBRYOGENESIS ABUNDANT (LEA) HYDROXYPROLINE-RICH GLYCOPROTEIN FAMILY"/>
    <property type="match status" value="1"/>
</dbReference>
<dbReference type="PANTHER" id="PTHR31234:SF70">
    <property type="entry name" value="LATE EMBRYOGENESIS ABUNDANT PROTEIN LEA-2 SUBGROUP DOMAIN-CONTAINING PROTEIN"/>
    <property type="match status" value="1"/>
</dbReference>
<dbReference type="AlphaFoldDB" id="A0AAD4T864"/>
<organism evidence="3 4">
    <name type="scientific">Papaver atlanticum</name>
    <dbReference type="NCBI Taxonomy" id="357466"/>
    <lineage>
        <taxon>Eukaryota</taxon>
        <taxon>Viridiplantae</taxon>
        <taxon>Streptophyta</taxon>
        <taxon>Embryophyta</taxon>
        <taxon>Tracheophyta</taxon>
        <taxon>Spermatophyta</taxon>
        <taxon>Magnoliopsida</taxon>
        <taxon>Ranunculales</taxon>
        <taxon>Papaveraceae</taxon>
        <taxon>Papaveroideae</taxon>
        <taxon>Papaver</taxon>
    </lineage>
</organism>
<evidence type="ECO:0008006" key="5">
    <source>
        <dbReference type="Google" id="ProtNLM"/>
    </source>
</evidence>
<accession>A0AAD4T864</accession>
<name>A0AAD4T864_9MAGN</name>
<evidence type="ECO:0000256" key="2">
    <source>
        <dbReference type="ARBA" id="ARBA00023136"/>
    </source>
</evidence>
<keyword evidence="4" id="KW-1185">Reference proteome</keyword>
<comment type="subcellular location">
    <subcellularLocation>
        <location evidence="1">Membrane</location>
    </subcellularLocation>
</comment>
<gene>
    <name evidence="3" type="ORF">MKW98_009138</name>
</gene>
<evidence type="ECO:0000313" key="4">
    <source>
        <dbReference type="Proteomes" id="UP001202328"/>
    </source>
</evidence>
<protein>
    <recommendedName>
        <fullName evidence="5">Late embryogenesis abundant protein LEA-2 subgroup domain-containing protein</fullName>
    </recommendedName>
</protein>
<proteinExistence type="predicted"/>
<dbReference type="EMBL" id="JAJJMB010004763">
    <property type="protein sequence ID" value="KAI3941928.1"/>
    <property type="molecule type" value="Genomic_DNA"/>
</dbReference>
<evidence type="ECO:0000313" key="3">
    <source>
        <dbReference type="EMBL" id="KAI3941928.1"/>
    </source>
</evidence>